<dbReference type="Pfam" id="PF14041">
    <property type="entry name" value="Lipoprotein_21"/>
    <property type="match status" value="1"/>
</dbReference>
<evidence type="ECO:0008006" key="10">
    <source>
        <dbReference type="Google" id="ProtNLM"/>
    </source>
</evidence>
<evidence type="ECO:0000256" key="5">
    <source>
        <dbReference type="ARBA" id="ARBA00023288"/>
    </source>
</evidence>
<evidence type="ECO:0000256" key="6">
    <source>
        <dbReference type="SAM" id="MobiDB-lite"/>
    </source>
</evidence>
<reference evidence="8" key="1">
    <citation type="submission" date="2023-07" db="EMBL/GenBank/DDBJ databases">
        <title>Sequencing the genomes of 1000 actinobacteria strains.</title>
        <authorList>
            <person name="Klenk H.-P."/>
        </authorList>
    </citation>
    <scope>NUCLEOTIDE SEQUENCE</scope>
    <source>
        <strain evidence="8">DSM 107476</strain>
    </source>
</reference>
<comment type="caution">
    <text evidence="8">The sequence shown here is derived from an EMBL/GenBank/DDBJ whole genome shotgun (WGS) entry which is preliminary data.</text>
</comment>
<evidence type="ECO:0000256" key="4">
    <source>
        <dbReference type="ARBA" id="ARBA00023139"/>
    </source>
</evidence>
<accession>A0ABU1ZZG1</accession>
<keyword evidence="5" id="KW-0449">Lipoprotein</keyword>
<dbReference type="RefSeq" id="WP_290195884.1">
    <property type="nucleotide sequence ID" value="NZ_CP047654.1"/>
</dbReference>
<dbReference type="InterPro" id="IPR025971">
    <property type="entry name" value="LppP/LprE"/>
</dbReference>
<gene>
    <name evidence="8" type="ORF">J2S39_001995</name>
</gene>
<dbReference type="EMBL" id="JAVDXZ010000001">
    <property type="protein sequence ID" value="MDR7330319.1"/>
    <property type="molecule type" value="Genomic_DNA"/>
</dbReference>
<dbReference type="Proteomes" id="UP001180840">
    <property type="component" value="Unassembled WGS sequence"/>
</dbReference>
<sequence length="215" mass="22279">MRSALVSVALASAALTAACGSGGPPAPPGEMDAAVVTTTTVAQPPQPQQPRPGCASKGVGDSDFAPILDRGAVQLGELGAHNWEVTPREDSYFHFQLKEDGYDACRTLSYVVLEGSNGDAAGGNGIGASLAQAVVFFHHGDMITVPAPFEMRTVEEVGRTGDSSVRVLYGHAGGASAQGVTERYRMNFFWEDGLGLSGSGELPEGVDGHARLYLG</sequence>
<keyword evidence="3" id="KW-0472">Membrane</keyword>
<evidence type="ECO:0000256" key="3">
    <source>
        <dbReference type="ARBA" id="ARBA00023136"/>
    </source>
</evidence>
<name>A0ABU1ZZG1_9CORY</name>
<feature type="chain" id="PRO_5045528519" description="LppP/LprE lipoprotein" evidence="7">
    <location>
        <begin position="18"/>
        <end position="215"/>
    </location>
</feature>
<evidence type="ECO:0000256" key="2">
    <source>
        <dbReference type="ARBA" id="ARBA00022729"/>
    </source>
</evidence>
<feature type="region of interest" description="Disordered" evidence="6">
    <location>
        <begin position="41"/>
        <end position="60"/>
    </location>
</feature>
<evidence type="ECO:0000256" key="1">
    <source>
        <dbReference type="ARBA" id="ARBA00022475"/>
    </source>
</evidence>
<evidence type="ECO:0000256" key="7">
    <source>
        <dbReference type="SAM" id="SignalP"/>
    </source>
</evidence>
<proteinExistence type="predicted"/>
<evidence type="ECO:0000313" key="9">
    <source>
        <dbReference type="Proteomes" id="UP001180840"/>
    </source>
</evidence>
<keyword evidence="9" id="KW-1185">Reference proteome</keyword>
<keyword evidence="2 7" id="KW-0732">Signal</keyword>
<evidence type="ECO:0000313" key="8">
    <source>
        <dbReference type="EMBL" id="MDR7330319.1"/>
    </source>
</evidence>
<dbReference type="PROSITE" id="PS51257">
    <property type="entry name" value="PROKAR_LIPOPROTEIN"/>
    <property type="match status" value="1"/>
</dbReference>
<protein>
    <recommendedName>
        <fullName evidence="10">LppP/LprE lipoprotein</fullName>
    </recommendedName>
</protein>
<keyword evidence="4" id="KW-0564">Palmitate</keyword>
<keyword evidence="1" id="KW-1003">Cell membrane</keyword>
<feature type="signal peptide" evidence="7">
    <location>
        <begin position="1"/>
        <end position="17"/>
    </location>
</feature>
<organism evidence="8 9">
    <name type="scientific">Corynebacterium guangdongense</name>
    <dbReference type="NCBI Taxonomy" id="1783348"/>
    <lineage>
        <taxon>Bacteria</taxon>
        <taxon>Bacillati</taxon>
        <taxon>Actinomycetota</taxon>
        <taxon>Actinomycetes</taxon>
        <taxon>Mycobacteriales</taxon>
        <taxon>Corynebacteriaceae</taxon>
        <taxon>Corynebacterium</taxon>
    </lineage>
</organism>